<dbReference type="PANTHER" id="PTHR46641:SF2">
    <property type="entry name" value="FMRFAMIDE RECEPTOR"/>
    <property type="match status" value="1"/>
</dbReference>
<dbReference type="GO" id="GO:0016020">
    <property type="term" value="C:membrane"/>
    <property type="evidence" value="ECO:0007669"/>
    <property type="project" value="UniProtKB-SubCell"/>
</dbReference>
<evidence type="ECO:0000313" key="8">
    <source>
        <dbReference type="Proteomes" id="UP001497497"/>
    </source>
</evidence>
<sequence length="354" mass="40118">MFDNVSTTNTVAGQITPFDLGISYWREFLAAFYIYCVVIPPLSVFGFVGNIFCCKILVRSGLGQPSNIILFALAIADICTVQINVARILYTYAPSVQNNLYGWMTDYNTAMCAYLYLVAVTFIHNVGGYTSASFSVVITIERLIAVFLPLRFASIVSPVRAWLVVSAVYLFWMPWCLFTATLYRFNYAMVPFYNTSVGRVAYTDFFYANFDIITNFNFNIINTLSTAVPLVFVTVGCIIVSVMIKVNLRKRQKMTSSTKKTSSTHTTATLLAICFMFVISHSILYLCDLISNSLFDFRDKSSSGFFIVLVIPLQNLLKTINSSSNFIIYIIMNPKFRKIFIEIITRDTFKRKLI</sequence>
<feature type="transmembrane region" description="Helical" evidence="5">
    <location>
        <begin position="268"/>
        <end position="286"/>
    </location>
</feature>
<organism evidence="7 8">
    <name type="scientific">Lymnaea stagnalis</name>
    <name type="common">Great pond snail</name>
    <name type="synonym">Helix stagnalis</name>
    <dbReference type="NCBI Taxonomy" id="6523"/>
    <lineage>
        <taxon>Eukaryota</taxon>
        <taxon>Metazoa</taxon>
        <taxon>Spiralia</taxon>
        <taxon>Lophotrochozoa</taxon>
        <taxon>Mollusca</taxon>
        <taxon>Gastropoda</taxon>
        <taxon>Heterobranchia</taxon>
        <taxon>Euthyneura</taxon>
        <taxon>Panpulmonata</taxon>
        <taxon>Hygrophila</taxon>
        <taxon>Lymnaeoidea</taxon>
        <taxon>Lymnaeidae</taxon>
        <taxon>Lymnaea</taxon>
    </lineage>
</organism>
<dbReference type="InterPro" id="IPR000276">
    <property type="entry name" value="GPCR_Rhodpsn"/>
</dbReference>
<keyword evidence="8" id="KW-1185">Reference proteome</keyword>
<dbReference type="SUPFAM" id="SSF81321">
    <property type="entry name" value="Family A G protein-coupled receptor-like"/>
    <property type="match status" value="1"/>
</dbReference>
<dbReference type="PRINTS" id="PR00237">
    <property type="entry name" value="GPCRRHODOPSN"/>
</dbReference>
<keyword evidence="3 5" id="KW-1133">Transmembrane helix</keyword>
<dbReference type="Gene3D" id="1.20.1070.10">
    <property type="entry name" value="Rhodopsin 7-helix transmembrane proteins"/>
    <property type="match status" value="1"/>
</dbReference>
<comment type="caution">
    <text evidence="7">The sequence shown here is derived from an EMBL/GenBank/DDBJ whole genome shotgun (WGS) entry which is preliminary data.</text>
</comment>
<comment type="subcellular location">
    <subcellularLocation>
        <location evidence="1">Membrane</location>
    </subcellularLocation>
</comment>
<dbReference type="InterPro" id="IPR052954">
    <property type="entry name" value="GPCR-Ligand_Int"/>
</dbReference>
<feature type="domain" description="G-protein coupled receptors family 1 profile" evidence="6">
    <location>
        <begin position="49"/>
        <end position="329"/>
    </location>
</feature>
<evidence type="ECO:0000313" key="7">
    <source>
        <dbReference type="EMBL" id="CAL1545702.1"/>
    </source>
</evidence>
<dbReference type="Pfam" id="PF10324">
    <property type="entry name" value="7TM_GPCR_Srw"/>
    <property type="match status" value="1"/>
</dbReference>
<accession>A0AAV2IIR7</accession>
<dbReference type="PROSITE" id="PS50262">
    <property type="entry name" value="G_PROTEIN_RECEP_F1_2"/>
    <property type="match status" value="1"/>
</dbReference>
<evidence type="ECO:0000256" key="1">
    <source>
        <dbReference type="ARBA" id="ARBA00004370"/>
    </source>
</evidence>
<name>A0AAV2IIR7_LYMST</name>
<feature type="transmembrane region" description="Helical" evidence="5">
    <location>
        <begin position="227"/>
        <end position="248"/>
    </location>
</feature>
<dbReference type="PANTHER" id="PTHR46641">
    <property type="entry name" value="FMRFAMIDE RECEPTOR-RELATED"/>
    <property type="match status" value="1"/>
</dbReference>
<feature type="transmembrane region" description="Helical" evidence="5">
    <location>
        <begin position="306"/>
        <end position="331"/>
    </location>
</feature>
<reference evidence="7 8" key="1">
    <citation type="submission" date="2024-04" db="EMBL/GenBank/DDBJ databases">
        <authorList>
            <consortium name="Genoscope - CEA"/>
            <person name="William W."/>
        </authorList>
    </citation>
    <scope>NUCLEOTIDE SEQUENCE [LARGE SCALE GENOMIC DNA]</scope>
</reference>
<feature type="transmembrane region" description="Helical" evidence="5">
    <location>
        <begin position="161"/>
        <end position="183"/>
    </location>
</feature>
<protein>
    <recommendedName>
        <fullName evidence="6">G-protein coupled receptors family 1 profile domain-containing protein</fullName>
    </recommendedName>
</protein>
<gene>
    <name evidence="7" type="ORF">GSLYS_00019107001</name>
</gene>
<feature type="transmembrane region" description="Helical" evidence="5">
    <location>
        <begin position="70"/>
        <end position="93"/>
    </location>
</feature>
<feature type="transmembrane region" description="Helical" evidence="5">
    <location>
        <begin position="113"/>
        <end position="140"/>
    </location>
</feature>
<evidence type="ECO:0000256" key="2">
    <source>
        <dbReference type="ARBA" id="ARBA00022692"/>
    </source>
</evidence>
<proteinExistence type="predicted"/>
<dbReference type="InterPro" id="IPR019427">
    <property type="entry name" value="7TM_GPCR_serpentine_rcpt_Srw"/>
</dbReference>
<keyword evidence="2 5" id="KW-0812">Transmembrane</keyword>
<dbReference type="Proteomes" id="UP001497497">
    <property type="component" value="Unassembled WGS sequence"/>
</dbReference>
<evidence type="ECO:0000256" key="4">
    <source>
        <dbReference type="ARBA" id="ARBA00023136"/>
    </source>
</evidence>
<dbReference type="EMBL" id="CAXITT010000728">
    <property type="protein sequence ID" value="CAL1545702.1"/>
    <property type="molecule type" value="Genomic_DNA"/>
</dbReference>
<feature type="transmembrane region" description="Helical" evidence="5">
    <location>
        <begin position="32"/>
        <end position="58"/>
    </location>
</feature>
<evidence type="ECO:0000256" key="5">
    <source>
        <dbReference type="SAM" id="Phobius"/>
    </source>
</evidence>
<evidence type="ECO:0000256" key="3">
    <source>
        <dbReference type="ARBA" id="ARBA00022989"/>
    </source>
</evidence>
<dbReference type="GO" id="GO:0008528">
    <property type="term" value="F:G protein-coupled peptide receptor activity"/>
    <property type="evidence" value="ECO:0007669"/>
    <property type="project" value="InterPro"/>
</dbReference>
<evidence type="ECO:0000259" key="6">
    <source>
        <dbReference type="PROSITE" id="PS50262"/>
    </source>
</evidence>
<keyword evidence="4 5" id="KW-0472">Membrane</keyword>
<dbReference type="AlphaFoldDB" id="A0AAV2IIR7"/>
<dbReference type="InterPro" id="IPR017452">
    <property type="entry name" value="GPCR_Rhodpsn_7TM"/>
</dbReference>